<sequence length="54" mass="5986">MKLKMKKNTIKHLSNKRSLNLDVTPNIAGGKPLIETRAACHSEWACTHPQACLS</sequence>
<gene>
    <name evidence="1" type="ORF">N475_15825</name>
</gene>
<evidence type="ECO:0000313" key="2">
    <source>
        <dbReference type="Proteomes" id="UP000076643"/>
    </source>
</evidence>
<dbReference type="PATRIC" id="fig|1365250.3.peg.2398"/>
<evidence type="ECO:0000313" key="1">
    <source>
        <dbReference type="EMBL" id="KZN38096.1"/>
    </source>
</evidence>
<reference evidence="1 2" key="1">
    <citation type="submission" date="2013-07" db="EMBL/GenBank/DDBJ databases">
        <title>Comparative Genomic and Metabolomic Analysis of Twelve Strains of Pseudoalteromonas luteoviolacea.</title>
        <authorList>
            <person name="Vynne N.G."/>
            <person name="Mansson M."/>
            <person name="Gram L."/>
        </authorList>
    </citation>
    <scope>NUCLEOTIDE SEQUENCE [LARGE SCALE GENOMIC DNA]</scope>
    <source>
        <strain evidence="1 2">DSM 6061</strain>
    </source>
</reference>
<dbReference type="Proteomes" id="UP000076643">
    <property type="component" value="Unassembled WGS sequence"/>
</dbReference>
<dbReference type="EMBL" id="AUYB01000102">
    <property type="protein sequence ID" value="KZN38096.1"/>
    <property type="molecule type" value="Genomic_DNA"/>
</dbReference>
<name>A0A166WUL5_9GAMM</name>
<accession>A0A166WUL5</accession>
<dbReference type="RefSeq" id="WP_155732575.1">
    <property type="nucleotide sequence ID" value="NZ_AQHB01000046.1"/>
</dbReference>
<dbReference type="AlphaFoldDB" id="A0A166WUL5"/>
<keyword evidence="2" id="KW-1185">Reference proteome</keyword>
<organism evidence="1 2">
    <name type="scientific">Pseudoalteromonas luteoviolacea DSM 6061</name>
    <dbReference type="NCBI Taxonomy" id="1365250"/>
    <lineage>
        <taxon>Bacteria</taxon>
        <taxon>Pseudomonadati</taxon>
        <taxon>Pseudomonadota</taxon>
        <taxon>Gammaproteobacteria</taxon>
        <taxon>Alteromonadales</taxon>
        <taxon>Pseudoalteromonadaceae</taxon>
        <taxon>Pseudoalteromonas</taxon>
    </lineage>
</organism>
<protein>
    <submittedName>
        <fullName evidence="1">Uncharacterized protein</fullName>
    </submittedName>
</protein>
<comment type="caution">
    <text evidence="1">The sequence shown here is derived from an EMBL/GenBank/DDBJ whole genome shotgun (WGS) entry which is preliminary data.</text>
</comment>
<proteinExistence type="predicted"/>